<accession>A0AAW1QLV0</accession>
<sequence>MQAGQPAELPAAQAPAPLGAAATPCPGLAEMLAGIAAGLDPQQGIVAEAGDADLSQLHSSGFEPRMQGASRARAMLPTTQWSKVEGTPGGYHRTASGDLQVPRQSPAAAAAARVHLAFDGSADPAAAARGEGRRHDAPSHRSLLEVLQYAGAVGSGPGLAPGHGARACADLEAARSDRWLNALWLEGKRMVDSRESRVAHGGAAAALSLAAVPGSAKPSAVHGRRAVGDAWLDVRGRAGAPDPGCEHGCEALREILAQIPAREGPGALEPRSRPRACAPMGSGGEGARALLQMLPCAGGDGASLDLIQAGPRARQGARSAGPLLGSGAEARAALRGEGLPQGLQNPTLVADLTIHPG</sequence>
<protein>
    <submittedName>
        <fullName evidence="1">Uncharacterized protein</fullName>
    </submittedName>
</protein>
<dbReference type="Proteomes" id="UP001445335">
    <property type="component" value="Unassembled WGS sequence"/>
</dbReference>
<evidence type="ECO:0000313" key="2">
    <source>
        <dbReference type="Proteomes" id="UP001445335"/>
    </source>
</evidence>
<proteinExistence type="predicted"/>
<reference evidence="1 2" key="1">
    <citation type="journal article" date="2024" name="Nat. Commun.">
        <title>Phylogenomics reveals the evolutionary origins of lichenization in chlorophyte algae.</title>
        <authorList>
            <person name="Puginier C."/>
            <person name="Libourel C."/>
            <person name="Otte J."/>
            <person name="Skaloud P."/>
            <person name="Haon M."/>
            <person name="Grisel S."/>
            <person name="Petersen M."/>
            <person name="Berrin J.G."/>
            <person name="Delaux P.M."/>
            <person name="Dal Grande F."/>
            <person name="Keller J."/>
        </authorList>
    </citation>
    <scope>NUCLEOTIDE SEQUENCE [LARGE SCALE GENOMIC DNA]</scope>
    <source>
        <strain evidence="1 2">SAG 245.80</strain>
    </source>
</reference>
<dbReference type="EMBL" id="JALJOU010000088">
    <property type="protein sequence ID" value="KAK9822378.1"/>
    <property type="molecule type" value="Genomic_DNA"/>
</dbReference>
<evidence type="ECO:0000313" key="1">
    <source>
        <dbReference type="EMBL" id="KAK9822378.1"/>
    </source>
</evidence>
<organism evidence="1 2">
    <name type="scientific">Elliptochloris bilobata</name>
    <dbReference type="NCBI Taxonomy" id="381761"/>
    <lineage>
        <taxon>Eukaryota</taxon>
        <taxon>Viridiplantae</taxon>
        <taxon>Chlorophyta</taxon>
        <taxon>core chlorophytes</taxon>
        <taxon>Trebouxiophyceae</taxon>
        <taxon>Trebouxiophyceae incertae sedis</taxon>
        <taxon>Elliptochloris clade</taxon>
        <taxon>Elliptochloris</taxon>
    </lineage>
</organism>
<dbReference type="AlphaFoldDB" id="A0AAW1QLV0"/>
<comment type="caution">
    <text evidence="1">The sequence shown here is derived from an EMBL/GenBank/DDBJ whole genome shotgun (WGS) entry which is preliminary data.</text>
</comment>
<gene>
    <name evidence="1" type="ORF">WJX81_005122</name>
</gene>
<keyword evidence="2" id="KW-1185">Reference proteome</keyword>
<name>A0AAW1QLV0_9CHLO</name>